<evidence type="ECO:0000313" key="3">
    <source>
        <dbReference type="Proteomes" id="UP000076761"/>
    </source>
</evidence>
<feature type="non-terminal residue" evidence="2">
    <location>
        <position position="1"/>
    </location>
</feature>
<sequence>ELKLSTPKDYDGKREELRGFLLQVRLYLKANQEIYNTDDKQILFVLSHLKGGTAGPWAETYIYAHIQDNDLVFEMFNEFLTEFKEAFEEVNTAGEALNKLCTMKQAGKTADEFISEFKIHAAHSGITQDAALIDYFQEGLTMGLVSKIYNAEMMPTTIQGWYTAAVKHDLNYRR</sequence>
<feature type="domain" description="Ty3 transposon capsid-like protein" evidence="1">
    <location>
        <begin position="5"/>
        <end position="149"/>
    </location>
</feature>
<evidence type="ECO:0000259" key="1">
    <source>
        <dbReference type="Pfam" id="PF19259"/>
    </source>
</evidence>
<evidence type="ECO:0000313" key="2">
    <source>
        <dbReference type="EMBL" id="KZT28368.1"/>
    </source>
</evidence>
<gene>
    <name evidence="2" type="ORF">NEOLEDRAFT_1044414</name>
</gene>
<accession>A0A165ULT8</accession>
<feature type="non-terminal residue" evidence="2">
    <location>
        <position position="174"/>
    </location>
</feature>
<dbReference type="OrthoDB" id="3263571at2759"/>
<dbReference type="AlphaFoldDB" id="A0A165ULT8"/>
<organism evidence="2 3">
    <name type="scientific">Neolentinus lepideus HHB14362 ss-1</name>
    <dbReference type="NCBI Taxonomy" id="1314782"/>
    <lineage>
        <taxon>Eukaryota</taxon>
        <taxon>Fungi</taxon>
        <taxon>Dikarya</taxon>
        <taxon>Basidiomycota</taxon>
        <taxon>Agaricomycotina</taxon>
        <taxon>Agaricomycetes</taxon>
        <taxon>Gloeophyllales</taxon>
        <taxon>Gloeophyllaceae</taxon>
        <taxon>Neolentinus</taxon>
    </lineage>
</organism>
<proteinExistence type="predicted"/>
<dbReference type="InterPro" id="IPR045358">
    <property type="entry name" value="Ty3_capsid"/>
</dbReference>
<name>A0A165ULT8_9AGAM</name>
<protein>
    <recommendedName>
        <fullName evidence="1">Ty3 transposon capsid-like protein domain-containing protein</fullName>
    </recommendedName>
</protein>
<dbReference type="InParanoid" id="A0A165ULT8"/>
<keyword evidence="3" id="KW-1185">Reference proteome</keyword>
<dbReference type="EMBL" id="KV425558">
    <property type="protein sequence ID" value="KZT28368.1"/>
    <property type="molecule type" value="Genomic_DNA"/>
</dbReference>
<dbReference type="Proteomes" id="UP000076761">
    <property type="component" value="Unassembled WGS sequence"/>
</dbReference>
<dbReference type="STRING" id="1314782.A0A165ULT8"/>
<dbReference type="Pfam" id="PF19259">
    <property type="entry name" value="Ty3_capsid"/>
    <property type="match status" value="1"/>
</dbReference>
<reference evidence="2 3" key="1">
    <citation type="journal article" date="2016" name="Mol. Biol. Evol.">
        <title>Comparative Genomics of Early-Diverging Mushroom-Forming Fungi Provides Insights into the Origins of Lignocellulose Decay Capabilities.</title>
        <authorList>
            <person name="Nagy L.G."/>
            <person name="Riley R."/>
            <person name="Tritt A."/>
            <person name="Adam C."/>
            <person name="Daum C."/>
            <person name="Floudas D."/>
            <person name="Sun H."/>
            <person name="Yadav J.S."/>
            <person name="Pangilinan J."/>
            <person name="Larsson K.H."/>
            <person name="Matsuura K."/>
            <person name="Barry K."/>
            <person name="Labutti K."/>
            <person name="Kuo R."/>
            <person name="Ohm R.A."/>
            <person name="Bhattacharya S.S."/>
            <person name="Shirouzu T."/>
            <person name="Yoshinaga Y."/>
            <person name="Martin F.M."/>
            <person name="Grigoriev I.V."/>
            <person name="Hibbett D.S."/>
        </authorList>
    </citation>
    <scope>NUCLEOTIDE SEQUENCE [LARGE SCALE GENOMIC DNA]</scope>
    <source>
        <strain evidence="2 3">HHB14362 ss-1</strain>
    </source>
</reference>